<evidence type="ECO:0000313" key="1">
    <source>
        <dbReference type="EMBL" id="MCI03747.1"/>
    </source>
</evidence>
<dbReference type="Proteomes" id="UP000265520">
    <property type="component" value="Unassembled WGS sequence"/>
</dbReference>
<sequence length="153" mass="17398">SSEALSFADLYTKFASKATDVDNKWALLHLFNIISQDRKTSVNSQSHLDASVLLPNLTISDNNVRRRIENKGWEDGVVVLGRDPRNRREVAFREYVKLVKEENDVTEEAMVTDVLYACQGVDEGYWVYRAEFRSFSGGRCGNSWAGFLFCFTG</sequence>
<reference evidence="1 2" key="1">
    <citation type="journal article" date="2018" name="Front. Plant Sci.">
        <title>Red Clover (Trifolium pratense) and Zigzag Clover (T. medium) - A Picture of Genomic Similarities and Differences.</title>
        <authorList>
            <person name="Dluhosova J."/>
            <person name="Istvanek J."/>
            <person name="Nedelnik J."/>
            <person name="Repkova J."/>
        </authorList>
    </citation>
    <scope>NUCLEOTIDE SEQUENCE [LARGE SCALE GENOMIC DNA]</scope>
    <source>
        <strain evidence="2">cv. 10/8</strain>
        <tissue evidence="1">Leaf</tissue>
    </source>
</reference>
<comment type="caution">
    <text evidence="1">The sequence shown here is derived from an EMBL/GenBank/DDBJ whole genome shotgun (WGS) entry which is preliminary data.</text>
</comment>
<name>A0A392NVA1_9FABA</name>
<keyword evidence="2" id="KW-1185">Reference proteome</keyword>
<dbReference type="EMBL" id="LXQA010053158">
    <property type="protein sequence ID" value="MCI03747.1"/>
    <property type="molecule type" value="Genomic_DNA"/>
</dbReference>
<feature type="non-terminal residue" evidence="1">
    <location>
        <position position="1"/>
    </location>
</feature>
<proteinExistence type="predicted"/>
<evidence type="ECO:0000313" key="2">
    <source>
        <dbReference type="Proteomes" id="UP000265520"/>
    </source>
</evidence>
<protein>
    <submittedName>
        <fullName evidence="1">Gamma-tubulin complex component 3</fullName>
    </submittedName>
</protein>
<dbReference type="AlphaFoldDB" id="A0A392NVA1"/>
<accession>A0A392NVA1</accession>
<organism evidence="1 2">
    <name type="scientific">Trifolium medium</name>
    <dbReference type="NCBI Taxonomy" id="97028"/>
    <lineage>
        <taxon>Eukaryota</taxon>
        <taxon>Viridiplantae</taxon>
        <taxon>Streptophyta</taxon>
        <taxon>Embryophyta</taxon>
        <taxon>Tracheophyta</taxon>
        <taxon>Spermatophyta</taxon>
        <taxon>Magnoliopsida</taxon>
        <taxon>eudicotyledons</taxon>
        <taxon>Gunneridae</taxon>
        <taxon>Pentapetalae</taxon>
        <taxon>rosids</taxon>
        <taxon>fabids</taxon>
        <taxon>Fabales</taxon>
        <taxon>Fabaceae</taxon>
        <taxon>Papilionoideae</taxon>
        <taxon>50 kb inversion clade</taxon>
        <taxon>NPAAA clade</taxon>
        <taxon>Hologalegina</taxon>
        <taxon>IRL clade</taxon>
        <taxon>Trifolieae</taxon>
        <taxon>Trifolium</taxon>
    </lineage>
</organism>